<name>A0A6P4B6Z0_ZIZJJ</name>
<reference evidence="5" key="1">
    <citation type="submission" date="2025-08" db="UniProtKB">
        <authorList>
            <consortium name="RefSeq"/>
        </authorList>
    </citation>
    <scope>IDENTIFICATION</scope>
    <source>
        <tissue evidence="5">Seedling</tissue>
    </source>
</reference>
<evidence type="ECO:0000256" key="2">
    <source>
        <dbReference type="ARBA" id="ARBA00022679"/>
    </source>
</evidence>
<accession>A0A6P4B6Z0</accession>
<dbReference type="InterPro" id="IPR023213">
    <property type="entry name" value="CAT-like_dom_sf"/>
</dbReference>
<dbReference type="Pfam" id="PF02458">
    <property type="entry name" value="Transferase"/>
    <property type="match status" value="2"/>
</dbReference>
<dbReference type="Gene3D" id="3.30.559.10">
    <property type="entry name" value="Chloramphenicol acetyltransferase-like domain"/>
    <property type="match status" value="3"/>
</dbReference>
<dbReference type="GeneID" id="107428411"/>
<sequence>MEMKIDIIGKETIKPSSPTPHHLQSFSLSLLDQLAPSIYNSLVFFYPNNNIIDITSTSYKHKSQHLKKSLSQTLTRFYPLAGRFKDNKSIACHDDGVHYIEARCHGLLSSFLQQPEAEALKRFLPVETHPIRAETFTGPLLVVQASFFDCGGLAIGFSITHKLADGGTLRMFIKGWAATALGHGEKVVPEFKAASYFPPSDDLSINFPAVEFKKVNCVSKRFVFDASNLASLKAKASSLSVENPSRVEVVTALIWRCAISARRSNSEFPLLNWVLTHSLNLRKKVEPPLKGARELGEIQAKRFQGNDGRQVVLESYKEGGQMIRRDDINLLICTSLCNFQLYDVDFGWGRPIWVTLPSGSIKNVVSLMDTREGDGVEAWVSLSQNDMGLFEHDPQLLAFGSPNPSVF</sequence>
<dbReference type="GO" id="GO:0016746">
    <property type="term" value="F:acyltransferase activity"/>
    <property type="evidence" value="ECO:0007669"/>
    <property type="project" value="UniProtKB-KW"/>
</dbReference>
<evidence type="ECO:0000313" key="4">
    <source>
        <dbReference type="Proteomes" id="UP001652623"/>
    </source>
</evidence>
<dbReference type="PANTHER" id="PTHR31623">
    <property type="entry name" value="F21J9.9"/>
    <property type="match status" value="1"/>
</dbReference>
<keyword evidence="4" id="KW-1185">Reference proteome</keyword>
<proteinExistence type="inferred from homology"/>
<keyword evidence="3 5" id="KW-0012">Acyltransferase</keyword>
<keyword evidence="2" id="KW-0808">Transferase</keyword>
<protein>
    <submittedName>
        <fullName evidence="5">BAHD acyltransferase At5g47980</fullName>
    </submittedName>
</protein>
<organism evidence="4 5">
    <name type="scientific">Ziziphus jujuba</name>
    <name type="common">Chinese jujube</name>
    <name type="synonym">Ziziphus sativa</name>
    <dbReference type="NCBI Taxonomy" id="326968"/>
    <lineage>
        <taxon>Eukaryota</taxon>
        <taxon>Viridiplantae</taxon>
        <taxon>Streptophyta</taxon>
        <taxon>Embryophyta</taxon>
        <taxon>Tracheophyta</taxon>
        <taxon>Spermatophyta</taxon>
        <taxon>Magnoliopsida</taxon>
        <taxon>eudicotyledons</taxon>
        <taxon>Gunneridae</taxon>
        <taxon>Pentapetalae</taxon>
        <taxon>rosids</taxon>
        <taxon>fabids</taxon>
        <taxon>Rosales</taxon>
        <taxon>Rhamnaceae</taxon>
        <taxon>Paliureae</taxon>
        <taxon>Ziziphus</taxon>
    </lineage>
</organism>
<comment type="similarity">
    <text evidence="1">Belongs to the plant acyltransferase family.</text>
</comment>
<evidence type="ECO:0000256" key="3">
    <source>
        <dbReference type="ARBA" id="ARBA00023315"/>
    </source>
</evidence>
<evidence type="ECO:0000256" key="1">
    <source>
        <dbReference type="ARBA" id="ARBA00009861"/>
    </source>
</evidence>
<gene>
    <name evidence="5" type="primary">LOC107428411</name>
</gene>
<dbReference type="RefSeq" id="XP_015894432.2">
    <property type="nucleotide sequence ID" value="XM_016038946.2"/>
</dbReference>
<dbReference type="PANTHER" id="PTHR31623:SF122">
    <property type="entry name" value="HXXXD-TYPE ACYL-TRANSFERASE FAMILY PROTEIN"/>
    <property type="match status" value="1"/>
</dbReference>
<evidence type="ECO:0000313" key="5">
    <source>
        <dbReference type="RefSeq" id="XP_015894432.2"/>
    </source>
</evidence>
<dbReference type="Proteomes" id="UP001652623">
    <property type="component" value="Chromosome 12"/>
</dbReference>